<name>A0AAV7Q8I0_PLEWA</name>
<dbReference type="AlphaFoldDB" id="A0AAV7Q8I0"/>
<accession>A0AAV7Q8I0</accession>
<feature type="region of interest" description="Disordered" evidence="1">
    <location>
        <begin position="112"/>
        <end position="166"/>
    </location>
</feature>
<sequence>MNNKDGPKFGLYPPSPVLFCRGHRSRLHSFNSRCEHNRGRGKTNRSRRKLAACQAAPPRTPRPPGACCLGRCPRPSQNVDYLRPAKAGGVEAGSAGVGPAAWEALLDLVSGSTPLGERRGSGDRVPAGAGRGRGTALGASRRSRRAATLAALRRSTAGSRGIEREA</sequence>
<gene>
    <name evidence="2" type="ORF">NDU88_002989</name>
</gene>
<protein>
    <submittedName>
        <fullName evidence="2">Uncharacterized protein</fullName>
    </submittedName>
</protein>
<comment type="caution">
    <text evidence="2">The sequence shown here is derived from an EMBL/GenBank/DDBJ whole genome shotgun (WGS) entry which is preliminary data.</text>
</comment>
<dbReference type="EMBL" id="JANPWB010000010">
    <property type="protein sequence ID" value="KAJ1136574.1"/>
    <property type="molecule type" value="Genomic_DNA"/>
</dbReference>
<reference evidence="2" key="1">
    <citation type="journal article" date="2022" name="bioRxiv">
        <title>Sequencing and chromosome-scale assembly of the giantPleurodeles waltlgenome.</title>
        <authorList>
            <person name="Brown T."/>
            <person name="Elewa A."/>
            <person name="Iarovenko S."/>
            <person name="Subramanian E."/>
            <person name="Araus A.J."/>
            <person name="Petzold A."/>
            <person name="Susuki M."/>
            <person name="Suzuki K.-i.T."/>
            <person name="Hayashi T."/>
            <person name="Toyoda A."/>
            <person name="Oliveira C."/>
            <person name="Osipova E."/>
            <person name="Leigh N.D."/>
            <person name="Simon A."/>
            <person name="Yun M.H."/>
        </authorList>
    </citation>
    <scope>NUCLEOTIDE SEQUENCE</scope>
    <source>
        <strain evidence="2">20211129_DDA</strain>
        <tissue evidence="2">Liver</tissue>
    </source>
</reference>
<proteinExistence type="predicted"/>
<organism evidence="2 3">
    <name type="scientific">Pleurodeles waltl</name>
    <name type="common">Iberian ribbed newt</name>
    <dbReference type="NCBI Taxonomy" id="8319"/>
    <lineage>
        <taxon>Eukaryota</taxon>
        <taxon>Metazoa</taxon>
        <taxon>Chordata</taxon>
        <taxon>Craniata</taxon>
        <taxon>Vertebrata</taxon>
        <taxon>Euteleostomi</taxon>
        <taxon>Amphibia</taxon>
        <taxon>Batrachia</taxon>
        <taxon>Caudata</taxon>
        <taxon>Salamandroidea</taxon>
        <taxon>Salamandridae</taxon>
        <taxon>Pleurodelinae</taxon>
        <taxon>Pleurodeles</taxon>
    </lineage>
</organism>
<evidence type="ECO:0000313" key="2">
    <source>
        <dbReference type="EMBL" id="KAJ1136574.1"/>
    </source>
</evidence>
<evidence type="ECO:0000256" key="1">
    <source>
        <dbReference type="SAM" id="MobiDB-lite"/>
    </source>
</evidence>
<evidence type="ECO:0000313" key="3">
    <source>
        <dbReference type="Proteomes" id="UP001066276"/>
    </source>
</evidence>
<dbReference type="Proteomes" id="UP001066276">
    <property type="component" value="Chromosome 6"/>
</dbReference>
<feature type="compositionally biased region" description="Low complexity" evidence="1">
    <location>
        <begin position="136"/>
        <end position="158"/>
    </location>
</feature>
<keyword evidence="3" id="KW-1185">Reference proteome</keyword>